<organism evidence="2 3">
    <name type="scientific">Eumeta variegata</name>
    <name type="common">Bagworm moth</name>
    <name type="synonym">Eumeta japonica</name>
    <dbReference type="NCBI Taxonomy" id="151549"/>
    <lineage>
        <taxon>Eukaryota</taxon>
        <taxon>Metazoa</taxon>
        <taxon>Ecdysozoa</taxon>
        <taxon>Arthropoda</taxon>
        <taxon>Hexapoda</taxon>
        <taxon>Insecta</taxon>
        <taxon>Pterygota</taxon>
        <taxon>Neoptera</taxon>
        <taxon>Endopterygota</taxon>
        <taxon>Lepidoptera</taxon>
        <taxon>Glossata</taxon>
        <taxon>Ditrysia</taxon>
        <taxon>Tineoidea</taxon>
        <taxon>Psychidae</taxon>
        <taxon>Oiketicinae</taxon>
        <taxon>Eumeta</taxon>
    </lineage>
</organism>
<dbReference type="Proteomes" id="UP000299102">
    <property type="component" value="Unassembled WGS sequence"/>
</dbReference>
<gene>
    <name evidence="2" type="ORF">EVAR_64995_1</name>
</gene>
<feature type="region of interest" description="Disordered" evidence="1">
    <location>
        <begin position="104"/>
        <end position="163"/>
    </location>
</feature>
<feature type="compositionally biased region" description="Basic and acidic residues" evidence="1">
    <location>
        <begin position="110"/>
        <end position="123"/>
    </location>
</feature>
<evidence type="ECO:0000313" key="3">
    <source>
        <dbReference type="Proteomes" id="UP000299102"/>
    </source>
</evidence>
<feature type="compositionally biased region" description="Basic and acidic residues" evidence="1">
    <location>
        <begin position="152"/>
        <end position="163"/>
    </location>
</feature>
<reference evidence="2 3" key="1">
    <citation type="journal article" date="2019" name="Commun. Biol.">
        <title>The bagworm genome reveals a unique fibroin gene that provides high tensile strength.</title>
        <authorList>
            <person name="Kono N."/>
            <person name="Nakamura H."/>
            <person name="Ohtoshi R."/>
            <person name="Tomita M."/>
            <person name="Numata K."/>
            <person name="Arakawa K."/>
        </authorList>
    </citation>
    <scope>NUCLEOTIDE SEQUENCE [LARGE SCALE GENOMIC DNA]</scope>
</reference>
<name>A0A4C1ZW16_EUMVA</name>
<evidence type="ECO:0000313" key="2">
    <source>
        <dbReference type="EMBL" id="GBP90865.1"/>
    </source>
</evidence>
<protein>
    <submittedName>
        <fullName evidence="2">Uncharacterized protein</fullName>
    </submittedName>
</protein>
<proteinExistence type="predicted"/>
<feature type="compositionally biased region" description="Basic and acidic residues" evidence="1">
    <location>
        <begin position="132"/>
        <end position="143"/>
    </location>
</feature>
<dbReference type="OrthoDB" id="425681at2759"/>
<dbReference type="AlphaFoldDB" id="A0A4C1ZW16"/>
<comment type="caution">
    <text evidence="2">The sequence shown here is derived from an EMBL/GenBank/DDBJ whole genome shotgun (WGS) entry which is preliminary data.</text>
</comment>
<evidence type="ECO:0000256" key="1">
    <source>
        <dbReference type="SAM" id="MobiDB-lite"/>
    </source>
</evidence>
<keyword evidence="3" id="KW-1185">Reference proteome</keyword>
<dbReference type="EMBL" id="BGZK01002120">
    <property type="protein sequence ID" value="GBP90865.1"/>
    <property type="molecule type" value="Genomic_DNA"/>
</dbReference>
<accession>A0A4C1ZW16</accession>
<sequence length="163" mass="18972">MGIRGWFAVRRGGFGADAIGERPHGQVRRRCGQSGVRMFGKWKIDIVPRIERDILRWFGHLERVNESSLTKQFYRANTARLDPMRASYSRTMYIHVKRTLAESYMTSSKSESRPVAESREFKKSGMAIGIQNRDREPNQERGQLKISVGLKNQERDRNQNEKQ</sequence>